<keyword evidence="2" id="KW-1185">Reference proteome</keyword>
<evidence type="ECO:0000313" key="1">
    <source>
        <dbReference type="EMBL" id="MBD2501395.1"/>
    </source>
</evidence>
<sequence length="82" mass="9615">MQLSAIYEQKLSEAKQEGFRHGFQKGIQTERRQVIENILQVRFGASDVELSVIIDTLLLLTPQEYIPLLLQLSREELLERFR</sequence>
<name>A0ABR8D524_9NOST</name>
<evidence type="ECO:0000313" key="2">
    <source>
        <dbReference type="Proteomes" id="UP000661112"/>
    </source>
</evidence>
<comment type="caution">
    <text evidence="1">The sequence shown here is derived from an EMBL/GenBank/DDBJ whole genome shotgun (WGS) entry which is preliminary data.</text>
</comment>
<dbReference type="Proteomes" id="UP000661112">
    <property type="component" value="Unassembled WGS sequence"/>
</dbReference>
<protein>
    <submittedName>
        <fullName evidence="1">Uncharacterized protein</fullName>
    </submittedName>
</protein>
<dbReference type="EMBL" id="JACJSG010000014">
    <property type="protein sequence ID" value="MBD2501395.1"/>
    <property type="molecule type" value="Genomic_DNA"/>
</dbReference>
<accession>A0ABR8D524</accession>
<reference evidence="1 2" key="1">
    <citation type="journal article" date="2020" name="ISME J.">
        <title>Comparative genomics reveals insights into cyanobacterial evolution and habitat adaptation.</title>
        <authorList>
            <person name="Chen M.Y."/>
            <person name="Teng W.K."/>
            <person name="Zhao L."/>
            <person name="Hu C.X."/>
            <person name="Zhou Y.K."/>
            <person name="Han B.P."/>
            <person name="Song L.R."/>
            <person name="Shu W.S."/>
        </authorList>
    </citation>
    <scope>NUCLEOTIDE SEQUENCE [LARGE SCALE GENOMIC DNA]</scope>
    <source>
        <strain evidence="1 2">FACHB-119</strain>
    </source>
</reference>
<organism evidence="1 2">
    <name type="scientific">Anabaena azotica FACHB-119</name>
    <dbReference type="NCBI Taxonomy" id="947527"/>
    <lineage>
        <taxon>Bacteria</taxon>
        <taxon>Bacillati</taxon>
        <taxon>Cyanobacteriota</taxon>
        <taxon>Cyanophyceae</taxon>
        <taxon>Nostocales</taxon>
        <taxon>Nostocaceae</taxon>
        <taxon>Anabaena</taxon>
        <taxon>Anabaena azotica</taxon>
    </lineage>
</organism>
<gene>
    <name evidence="1" type="ORF">H6G83_12420</name>
</gene>
<dbReference type="RefSeq" id="WP_190472104.1">
    <property type="nucleotide sequence ID" value="NZ_JACJSG010000014.1"/>
</dbReference>
<proteinExistence type="predicted"/>